<dbReference type="AlphaFoldDB" id="A0A830D3N3"/>
<evidence type="ECO:0000256" key="3">
    <source>
        <dbReference type="ARBA" id="ARBA00022692"/>
    </source>
</evidence>
<evidence type="ECO:0000256" key="4">
    <source>
        <dbReference type="ARBA" id="ARBA00022989"/>
    </source>
</evidence>
<evidence type="ECO:0000313" key="9">
    <source>
        <dbReference type="EMBL" id="GFQ06267.1"/>
    </source>
</evidence>
<dbReference type="Pfam" id="PF00083">
    <property type="entry name" value="Sugar_tr"/>
    <property type="match status" value="1"/>
</dbReference>
<feature type="transmembrane region" description="Helical" evidence="7">
    <location>
        <begin position="347"/>
        <end position="365"/>
    </location>
</feature>
<evidence type="ECO:0000313" key="10">
    <source>
        <dbReference type="Proteomes" id="UP000653305"/>
    </source>
</evidence>
<evidence type="ECO:0000256" key="6">
    <source>
        <dbReference type="ARBA" id="ARBA00044504"/>
    </source>
</evidence>
<feature type="transmembrane region" description="Helical" evidence="7">
    <location>
        <begin position="115"/>
        <end position="140"/>
    </location>
</feature>
<evidence type="ECO:0000259" key="8">
    <source>
        <dbReference type="PROSITE" id="PS50850"/>
    </source>
</evidence>
<feature type="transmembrane region" description="Helical" evidence="7">
    <location>
        <begin position="62"/>
        <end position="79"/>
    </location>
</feature>
<dbReference type="OrthoDB" id="4139357at2759"/>
<evidence type="ECO:0000256" key="1">
    <source>
        <dbReference type="ARBA" id="ARBA00004141"/>
    </source>
</evidence>
<dbReference type="GO" id="GO:0022857">
    <property type="term" value="F:transmembrane transporter activity"/>
    <property type="evidence" value="ECO:0007669"/>
    <property type="project" value="InterPro"/>
</dbReference>
<reference evidence="9" key="1">
    <citation type="submission" date="2020-07" db="EMBL/GenBank/DDBJ databases">
        <title>Ethylene signaling mediates host invasion by parasitic plants.</title>
        <authorList>
            <person name="Yoshida S."/>
        </authorList>
    </citation>
    <scope>NUCLEOTIDE SEQUENCE</scope>
    <source>
        <strain evidence="9">Okayama</strain>
    </source>
</reference>
<dbReference type="SUPFAM" id="SSF103473">
    <property type="entry name" value="MFS general substrate transporter"/>
    <property type="match status" value="1"/>
</dbReference>
<feature type="transmembrane region" description="Helical" evidence="7">
    <location>
        <begin position="436"/>
        <end position="455"/>
    </location>
</feature>
<comment type="caution">
    <text evidence="9">The sequence shown here is derived from an EMBL/GenBank/DDBJ whole genome shotgun (WGS) entry which is preliminary data.</text>
</comment>
<protein>
    <submittedName>
        <fullName evidence="9">Organic cation/carnitine transporter 7</fullName>
    </submittedName>
</protein>
<evidence type="ECO:0000256" key="5">
    <source>
        <dbReference type="ARBA" id="ARBA00023136"/>
    </source>
</evidence>
<feature type="transmembrane region" description="Helical" evidence="7">
    <location>
        <begin position="179"/>
        <end position="200"/>
    </location>
</feature>
<keyword evidence="5 7" id="KW-0472">Membrane</keyword>
<dbReference type="InterPro" id="IPR036259">
    <property type="entry name" value="MFS_trans_sf"/>
</dbReference>
<evidence type="ECO:0000256" key="2">
    <source>
        <dbReference type="ARBA" id="ARBA00022448"/>
    </source>
</evidence>
<feature type="transmembrane region" description="Helical" evidence="7">
    <location>
        <begin position="91"/>
        <end position="109"/>
    </location>
</feature>
<name>A0A830D3N3_9LAMI</name>
<feature type="transmembrane region" description="Helical" evidence="7">
    <location>
        <begin position="317"/>
        <end position="340"/>
    </location>
</feature>
<gene>
    <name evidence="9" type="ORF">PHJA_002770700</name>
</gene>
<feature type="transmembrane region" description="Helical" evidence="7">
    <location>
        <begin position="152"/>
        <end position="173"/>
    </location>
</feature>
<dbReference type="EMBL" id="BMAC01001197">
    <property type="protein sequence ID" value="GFQ06267.1"/>
    <property type="molecule type" value="Genomic_DNA"/>
</dbReference>
<dbReference type="Proteomes" id="UP000653305">
    <property type="component" value="Unassembled WGS sequence"/>
</dbReference>
<feature type="transmembrane region" description="Helical" evidence="7">
    <location>
        <begin position="273"/>
        <end position="293"/>
    </location>
</feature>
<dbReference type="GO" id="GO:0016020">
    <property type="term" value="C:membrane"/>
    <property type="evidence" value="ECO:0007669"/>
    <property type="project" value="UniProtKB-SubCell"/>
</dbReference>
<dbReference type="InterPro" id="IPR020846">
    <property type="entry name" value="MFS_dom"/>
</dbReference>
<keyword evidence="4 7" id="KW-1133">Transmembrane helix</keyword>
<dbReference type="Gene3D" id="1.20.1250.20">
    <property type="entry name" value="MFS general substrate transporter like domains"/>
    <property type="match status" value="1"/>
</dbReference>
<keyword evidence="3 7" id="KW-0812">Transmembrane</keyword>
<keyword evidence="10" id="KW-1185">Reference proteome</keyword>
<keyword evidence="2" id="KW-0813">Transport</keyword>
<organism evidence="9 10">
    <name type="scientific">Phtheirospermum japonicum</name>
    <dbReference type="NCBI Taxonomy" id="374723"/>
    <lineage>
        <taxon>Eukaryota</taxon>
        <taxon>Viridiplantae</taxon>
        <taxon>Streptophyta</taxon>
        <taxon>Embryophyta</taxon>
        <taxon>Tracheophyta</taxon>
        <taxon>Spermatophyta</taxon>
        <taxon>Magnoliopsida</taxon>
        <taxon>eudicotyledons</taxon>
        <taxon>Gunneridae</taxon>
        <taxon>Pentapetalae</taxon>
        <taxon>asterids</taxon>
        <taxon>lamiids</taxon>
        <taxon>Lamiales</taxon>
        <taxon>Orobanchaceae</taxon>
        <taxon>Orobanchaceae incertae sedis</taxon>
        <taxon>Phtheirospermum</taxon>
    </lineage>
</organism>
<feature type="transmembrane region" description="Helical" evidence="7">
    <location>
        <begin position="27"/>
        <end position="50"/>
    </location>
</feature>
<comment type="subcellular location">
    <subcellularLocation>
        <location evidence="1">Membrane</location>
        <topology evidence="1">Multi-pass membrane protein</topology>
    </subcellularLocation>
</comment>
<dbReference type="InterPro" id="IPR005828">
    <property type="entry name" value="MFS_sugar_transport-like"/>
</dbReference>
<dbReference type="PANTHER" id="PTHR23511">
    <property type="entry name" value="SYNAPTIC VESICLE GLYCOPROTEIN 2"/>
    <property type="match status" value="1"/>
</dbReference>
<proteinExistence type="inferred from homology"/>
<comment type="similarity">
    <text evidence="6">Belongs to the major facilitator superfamily. Phosphate:H(+) symporter (TC 2.A.1.9) family.</text>
</comment>
<evidence type="ECO:0000256" key="7">
    <source>
        <dbReference type="SAM" id="Phobius"/>
    </source>
</evidence>
<accession>A0A830D3N3</accession>
<dbReference type="PROSITE" id="PS50850">
    <property type="entry name" value="MFS"/>
    <property type="match status" value="1"/>
</dbReference>
<feature type="domain" description="Major facilitator superfamily (MFS) profile" evidence="8">
    <location>
        <begin position="29"/>
        <end position="460"/>
    </location>
</feature>
<sequence>MNSEAVDNNGYTLDEALEVVGFGKFQALVLAYAGLGIMAESMELMILSFIGPSVKDEWGLSSGQESLITTVVFLGMLMYSSNNTLKRNMSYWIGLVSVAVVTSIFAFVSALAPNYILLVVCRMIVGIGLGGGPVYAAWYIEFVPVQNRGVCMVIYSTFWTIGSILEALLAWIVMPIMGWRWLLAFSSLPCFALFIFYFLTIESPRYLCLKGKIGDAHNVLKKVAEINKTELPPGSLVYHQISENTPLLSATNPKPGSSSFFTLLSPSLLRTSLLMWVVFFGNAFVYFGVILMIPELTSVKRKCGAVVLNPNTLANSILYKNVFISSFAEVPGLILSAALVDKFGRRISMMILYLIGFLCFLPLIFDQYELIKTTLFFGVRMCITGNYKLATIYCPEVYPTSVRAMGVGVATAVGKVAGMICPLVAVDLVSGCHQKVAIGIFEVIIILSGISVLLFPVETKGRKLIDNV</sequence>
<dbReference type="PANTHER" id="PTHR23511:SF44">
    <property type="entry name" value="MAJOR FACILITATOR, SUGAR TRANSPORTER, MAJOR FACILITATOR SUPERFAMILY"/>
    <property type="match status" value="1"/>
</dbReference>